<evidence type="ECO:0000313" key="3">
    <source>
        <dbReference type="Proteomes" id="UP000023152"/>
    </source>
</evidence>
<evidence type="ECO:0000256" key="1">
    <source>
        <dbReference type="SAM" id="MobiDB-lite"/>
    </source>
</evidence>
<dbReference type="Gene3D" id="1.25.40.10">
    <property type="entry name" value="Tetratricopeptide repeat domain"/>
    <property type="match status" value="2"/>
</dbReference>
<proteinExistence type="predicted"/>
<feature type="region of interest" description="Disordered" evidence="1">
    <location>
        <begin position="254"/>
        <end position="298"/>
    </location>
</feature>
<dbReference type="SUPFAM" id="SSF48452">
    <property type="entry name" value="TPR-like"/>
    <property type="match status" value="2"/>
</dbReference>
<gene>
    <name evidence="2" type="ORF">RFI_10750</name>
</gene>
<dbReference type="EMBL" id="ASPP01007895">
    <property type="protein sequence ID" value="ETO26389.1"/>
    <property type="molecule type" value="Genomic_DNA"/>
</dbReference>
<sequence>MIMIMIMTMMIIMVMMIMMIMTMIMAMMIMIIIMMAMMIMTIEKQLIKKMLLVEHKYTVAETFSTYQIQVLVAMCNFYIRVGMYKEALEWYLNKFLNAYFPDTHADVLFTNLEQSLRELKAADNQVLKTYMEGILRKIGKCYKKLNEWDKALEYYHKACIWNEWKDIHAIDDYFECTFDLRAFDHCRNSLNKLVNNHPEACHNADYLYFFSRYCQEKGDYDEGLKHSIRAMQLVSSSHSDYATKFNQFLQTQIQDEQEQERAKATKKENENEQNNDKDIPHSKNDDHEDSKYSDSDSDRIIGENHKLSVYCGDNVQRALQHNLIICSKPIIHGSRIEYRMSPDAYHRRVVKMAQKAGFYPLSLFHAKKAIEYNDNLYNHSIYGDILALSTLVDISANIGERTKKNNMNTQLDLHRWDEARKEYEIGQKMDKYDSGIYSDFAHLHLMNGNSLEAQKCWDLSLEKDFYREDTLTLHRYAFFCHWLGNNAEALDIANYILSIAKHQTLTRWLKAIVLMDYTDDSTVEQIDENFCAFIQSPDMEMWLYFCADYLLFLLNVKKDLKEALKFVIHGIHAPAALNSFLKLRLKNLSDTVQQKYEQQSHENKKFKMSYFNKQLYTQPMDNAHLEPQALRHNEQESSMFVFVSTLAFLLTRTDQGKPLLGHACYNYGVLLFSNCAQRIEKDLSFPIDPRDRWSHYQCYAQFVFEQNPNDFNTAITYFKRGLQVREKAHLSHYFLSDIYWNCCKDITASLRHFEQCKYLLNDKNNWMHNQCKSLWDTISPFATKASQ</sequence>
<dbReference type="Proteomes" id="UP000023152">
    <property type="component" value="Unassembled WGS sequence"/>
</dbReference>
<protein>
    <submittedName>
        <fullName evidence="2">Uncharacterized protein</fullName>
    </submittedName>
</protein>
<dbReference type="AlphaFoldDB" id="X6NL20"/>
<accession>X6NL20</accession>
<keyword evidence="3" id="KW-1185">Reference proteome</keyword>
<name>X6NL20_RETFI</name>
<dbReference type="InterPro" id="IPR011990">
    <property type="entry name" value="TPR-like_helical_dom_sf"/>
</dbReference>
<organism evidence="2 3">
    <name type="scientific">Reticulomyxa filosa</name>
    <dbReference type="NCBI Taxonomy" id="46433"/>
    <lineage>
        <taxon>Eukaryota</taxon>
        <taxon>Sar</taxon>
        <taxon>Rhizaria</taxon>
        <taxon>Retaria</taxon>
        <taxon>Foraminifera</taxon>
        <taxon>Monothalamids</taxon>
        <taxon>Reticulomyxidae</taxon>
        <taxon>Reticulomyxa</taxon>
    </lineage>
</organism>
<feature type="compositionally biased region" description="Basic and acidic residues" evidence="1">
    <location>
        <begin position="259"/>
        <end position="298"/>
    </location>
</feature>
<evidence type="ECO:0000313" key="2">
    <source>
        <dbReference type="EMBL" id="ETO26389.1"/>
    </source>
</evidence>
<comment type="caution">
    <text evidence="2">The sequence shown here is derived from an EMBL/GenBank/DDBJ whole genome shotgun (WGS) entry which is preliminary data.</text>
</comment>
<reference evidence="2 3" key="1">
    <citation type="journal article" date="2013" name="Curr. Biol.">
        <title>The Genome of the Foraminiferan Reticulomyxa filosa.</title>
        <authorList>
            <person name="Glockner G."/>
            <person name="Hulsmann N."/>
            <person name="Schleicher M."/>
            <person name="Noegel A.A."/>
            <person name="Eichinger L."/>
            <person name="Gallinger C."/>
            <person name="Pawlowski J."/>
            <person name="Sierra R."/>
            <person name="Euteneuer U."/>
            <person name="Pillet L."/>
            <person name="Moustafa A."/>
            <person name="Platzer M."/>
            <person name="Groth M."/>
            <person name="Szafranski K."/>
            <person name="Schliwa M."/>
        </authorList>
    </citation>
    <scope>NUCLEOTIDE SEQUENCE [LARGE SCALE GENOMIC DNA]</scope>
</reference>